<dbReference type="PANTHER" id="PTHR45656:SF15">
    <property type="entry name" value="SUSHI DOMAIN-CONTAINING PROTEIN"/>
    <property type="match status" value="1"/>
</dbReference>
<dbReference type="AlphaFoldDB" id="A0ABD0NZB4"/>
<dbReference type="PANTHER" id="PTHR45656">
    <property type="entry name" value="PROTEIN CBR-CLEC-78"/>
    <property type="match status" value="1"/>
</dbReference>
<feature type="non-terminal residue" evidence="5">
    <location>
        <position position="1"/>
    </location>
</feature>
<dbReference type="CDD" id="cd00033">
    <property type="entry name" value="CCP"/>
    <property type="match status" value="1"/>
</dbReference>
<evidence type="ECO:0000256" key="1">
    <source>
        <dbReference type="ARBA" id="ARBA00022737"/>
    </source>
</evidence>
<gene>
    <name evidence="5" type="ORF">M9458_038225</name>
</gene>
<dbReference type="InterPro" id="IPR035976">
    <property type="entry name" value="Sushi/SCR/CCP_sf"/>
</dbReference>
<dbReference type="SMART" id="SM00032">
    <property type="entry name" value="CCP"/>
    <property type="match status" value="1"/>
</dbReference>
<dbReference type="PROSITE" id="PS50923">
    <property type="entry name" value="SUSHI"/>
    <property type="match status" value="1"/>
</dbReference>
<evidence type="ECO:0000259" key="4">
    <source>
        <dbReference type="PROSITE" id="PS50923"/>
    </source>
</evidence>
<keyword evidence="2" id="KW-1015">Disulfide bond</keyword>
<feature type="non-terminal residue" evidence="5">
    <location>
        <position position="64"/>
    </location>
</feature>
<proteinExistence type="predicted"/>
<evidence type="ECO:0000256" key="3">
    <source>
        <dbReference type="PROSITE-ProRule" id="PRU00302"/>
    </source>
</evidence>
<evidence type="ECO:0000256" key="2">
    <source>
        <dbReference type="ARBA" id="ARBA00023157"/>
    </source>
</evidence>
<dbReference type="InterPro" id="IPR051277">
    <property type="entry name" value="SEZ6_CSMD_C4BPB_Regulators"/>
</dbReference>
<comment type="caution">
    <text evidence="3">Lacks conserved residue(s) required for the propagation of feature annotation.</text>
</comment>
<reference evidence="5 6" key="1">
    <citation type="submission" date="2024-05" db="EMBL/GenBank/DDBJ databases">
        <title>Genome sequencing and assembly of Indian major carp, Cirrhinus mrigala (Hamilton, 1822).</title>
        <authorList>
            <person name="Mohindra V."/>
            <person name="Chowdhury L.M."/>
            <person name="Lal K."/>
            <person name="Jena J.K."/>
        </authorList>
    </citation>
    <scope>NUCLEOTIDE SEQUENCE [LARGE SCALE GENOMIC DNA]</scope>
    <source>
        <strain evidence="5">CM1030</strain>
        <tissue evidence="5">Blood</tissue>
    </source>
</reference>
<evidence type="ECO:0000313" key="5">
    <source>
        <dbReference type="EMBL" id="KAL0166381.1"/>
    </source>
</evidence>
<dbReference type="Gene3D" id="2.10.70.10">
    <property type="entry name" value="Complement Module, domain 1"/>
    <property type="match status" value="1"/>
</dbReference>
<dbReference type="InterPro" id="IPR000436">
    <property type="entry name" value="Sushi_SCR_CCP_dom"/>
</dbReference>
<dbReference type="Pfam" id="PF00084">
    <property type="entry name" value="Sushi"/>
    <property type="match status" value="1"/>
</dbReference>
<dbReference type="EMBL" id="JAMKFB020000019">
    <property type="protein sequence ID" value="KAL0166381.1"/>
    <property type="molecule type" value="Genomic_DNA"/>
</dbReference>
<dbReference type="Proteomes" id="UP001529510">
    <property type="component" value="Unassembled WGS sequence"/>
</dbReference>
<sequence>KLRESCFDPGNVMNGTRLGSDYKLGSTVTFYCEAGYVLQGYSTLTCIMGDDGRPGWNRGLPSCQ</sequence>
<organism evidence="5 6">
    <name type="scientific">Cirrhinus mrigala</name>
    <name type="common">Mrigala</name>
    <dbReference type="NCBI Taxonomy" id="683832"/>
    <lineage>
        <taxon>Eukaryota</taxon>
        <taxon>Metazoa</taxon>
        <taxon>Chordata</taxon>
        <taxon>Craniata</taxon>
        <taxon>Vertebrata</taxon>
        <taxon>Euteleostomi</taxon>
        <taxon>Actinopterygii</taxon>
        <taxon>Neopterygii</taxon>
        <taxon>Teleostei</taxon>
        <taxon>Ostariophysi</taxon>
        <taxon>Cypriniformes</taxon>
        <taxon>Cyprinidae</taxon>
        <taxon>Labeoninae</taxon>
        <taxon>Labeonini</taxon>
        <taxon>Cirrhinus</taxon>
    </lineage>
</organism>
<dbReference type="SUPFAM" id="SSF57535">
    <property type="entry name" value="Complement control module/SCR domain"/>
    <property type="match status" value="1"/>
</dbReference>
<feature type="domain" description="Sushi" evidence="4">
    <location>
        <begin position="4"/>
        <end position="64"/>
    </location>
</feature>
<accession>A0ABD0NZB4</accession>
<dbReference type="FunFam" id="2.10.70.10:FF:000002">
    <property type="entry name" value="CUB and Sushi multiple domains 3"/>
    <property type="match status" value="1"/>
</dbReference>
<comment type="caution">
    <text evidence="5">The sequence shown here is derived from an EMBL/GenBank/DDBJ whole genome shotgun (WGS) entry which is preliminary data.</text>
</comment>
<name>A0ABD0NZB4_CIRMR</name>
<keyword evidence="6" id="KW-1185">Reference proteome</keyword>
<protein>
    <recommendedName>
        <fullName evidence="4">Sushi domain-containing protein</fullName>
    </recommendedName>
</protein>
<keyword evidence="1" id="KW-0677">Repeat</keyword>
<keyword evidence="3" id="KW-0768">Sushi</keyword>
<evidence type="ECO:0000313" key="6">
    <source>
        <dbReference type="Proteomes" id="UP001529510"/>
    </source>
</evidence>